<name>A0ABW8F4Q6_9BURK</name>
<organism evidence="2 3">
    <name type="scientific">Herbaspirillum chlorophenolicum</name>
    <dbReference type="NCBI Taxonomy" id="211589"/>
    <lineage>
        <taxon>Bacteria</taxon>
        <taxon>Pseudomonadati</taxon>
        <taxon>Pseudomonadota</taxon>
        <taxon>Betaproteobacteria</taxon>
        <taxon>Burkholderiales</taxon>
        <taxon>Oxalobacteraceae</taxon>
        <taxon>Herbaspirillum</taxon>
    </lineage>
</organism>
<evidence type="ECO:0000313" key="2">
    <source>
        <dbReference type="EMBL" id="MFJ3048269.1"/>
    </source>
</evidence>
<dbReference type="Proteomes" id="UP001617427">
    <property type="component" value="Unassembled WGS sequence"/>
</dbReference>
<dbReference type="GO" id="GO:0016740">
    <property type="term" value="F:transferase activity"/>
    <property type="evidence" value="ECO:0007669"/>
    <property type="project" value="UniProtKB-KW"/>
</dbReference>
<keyword evidence="1 2" id="KW-0808">Transferase</keyword>
<dbReference type="EMBL" id="JBIUZV010000016">
    <property type="protein sequence ID" value="MFJ3048269.1"/>
    <property type="molecule type" value="Genomic_DNA"/>
</dbReference>
<sequence>MSSTNHKSAAAADTTPVLPLQGLLVLDFSQFLAGPSAGLRLADLGADVIKIERPDGGDLSRQLYVSNLELDGDSTLFHTINRNKRSFAANLKDAADREEIWKLIAQADVLIQNFRPGIMDRLGFDCDSVRKANPRLVYASITGYGSEGPWRDKPGQDLLVQSLSGLTWLNGNADHGPTPVGVAVADIFTGAHLVQGILAALVRRGITGQGGRVDASLLESTLDFQFELISTYLNGDGTPPQRSEIGSASAYLSAPYGVYATADGYIAIAMNPVERLGELLGCDALLEYGDRTRWFSERDVIKNILWKHLRQQSTAYWLAILEPADIWCADVLSWPRLIEHEGFKALNMVQEVFTGSGAKLVTTRCPIRIDGHILTSRKGAPKIGEDTAAIRAQFHTQENQ</sequence>
<dbReference type="PANTHER" id="PTHR48207:SF4">
    <property type="entry name" value="BLL6097 PROTEIN"/>
    <property type="match status" value="1"/>
</dbReference>
<dbReference type="InterPro" id="IPR023606">
    <property type="entry name" value="CoA-Trfase_III_dom_1_sf"/>
</dbReference>
<dbReference type="InterPro" id="IPR050483">
    <property type="entry name" value="CoA-transferase_III_domain"/>
</dbReference>
<dbReference type="PANTHER" id="PTHR48207">
    <property type="entry name" value="SUCCINATE--HYDROXYMETHYLGLUTARATE COA-TRANSFERASE"/>
    <property type="match status" value="1"/>
</dbReference>
<dbReference type="Pfam" id="PF02515">
    <property type="entry name" value="CoA_transf_3"/>
    <property type="match status" value="1"/>
</dbReference>
<evidence type="ECO:0000313" key="3">
    <source>
        <dbReference type="Proteomes" id="UP001617427"/>
    </source>
</evidence>
<dbReference type="InterPro" id="IPR044855">
    <property type="entry name" value="CoA-Trfase_III_dom3_sf"/>
</dbReference>
<protein>
    <submittedName>
        <fullName evidence="2">CaiB/BaiF CoA transferase family protein</fullName>
    </submittedName>
</protein>
<dbReference type="SUPFAM" id="SSF89796">
    <property type="entry name" value="CoA-transferase family III (CaiB/BaiF)"/>
    <property type="match status" value="1"/>
</dbReference>
<dbReference type="Gene3D" id="3.40.50.10540">
    <property type="entry name" value="Crotonobetainyl-coa:carnitine coa-transferase, domain 1"/>
    <property type="match status" value="1"/>
</dbReference>
<dbReference type="Gene3D" id="3.30.1540.10">
    <property type="entry name" value="formyl-coa transferase, domain 3"/>
    <property type="match status" value="1"/>
</dbReference>
<accession>A0ABW8F4Q6</accession>
<keyword evidence="3" id="KW-1185">Reference proteome</keyword>
<evidence type="ECO:0000256" key="1">
    <source>
        <dbReference type="ARBA" id="ARBA00022679"/>
    </source>
</evidence>
<reference evidence="2 3" key="1">
    <citation type="submission" date="2024-10" db="EMBL/GenBank/DDBJ databases">
        <title>The Natural Products Discovery Center: Release of the First 8490 Sequenced Strains for Exploring Actinobacteria Biosynthetic Diversity.</title>
        <authorList>
            <person name="Kalkreuter E."/>
            <person name="Kautsar S.A."/>
            <person name="Yang D."/>
            <person name="Bader C.D."/>
            <person name="Teijaro C.N."/>
            <person name="Fluegel L."/>
            <person name="Davis C.M."/>
            <person name="Simpson J.R."/>
            <person name="Lauterbach L."/>
            <person name="Steele A.D."/>
            <person name="Gui C."/>
            <person name="Meng S."/>
            <person name="Li G."/>
            <person name="Viehrig K."/>
            <person name="Ye F."/>
            <person name="Su P."/>
            <person name="Kiefer A.F."/>
            <person name="Nichols A."/>
            <person name="Cepeda A.J."/>
            <person name="Yan W."/>
            <person name="Fan B."/>
            <person name="Jiang Y."/>
            <person name="Adhikari A."/>
            <person name="Zheng C.-J."/>
            <person name="Schuster L."/>
            <person name="Cowan T.M."/>
            <person name="Smanski M.J."/>
            <person name="Chevrette M.G."/>
            <person name="De Carvalho L.P.S."/>
            <person name="Shen B."/>
        </authorList>
    </citation>
    <scope>NUCLEOTIDE SEQUENCE [LARGE SCALE GENOMIC DNA]</scope>
    <source>
        <strain evidence="2 3">NPDC087045</strain>
    </source>
</reference>
<dbReference type="RefSeq" id="WP_402703190.1">
    <property type="nucleotide sequence ID" value="NZ_JBIUZV010000016.1"/>
</dbReference>
<proteinExistence type="predicted"/>
<gene>
    <name evidence="2" type="ORF">ACIPEN_20745</name>
</gene>
<comment type="caution">
    <text evidence="2">The sequence shown here is derived from an EMBL/GenBank/DDBJ whole genome shotgun (WGS) entry which is preliminary data.</text>
</comment>
<dbReference type="InterPro" id="IPR003673">
    <property type="entry name" value="CoA-Trfase_fam_III"/>
</dbReference>